<name>A0A2T2XID1_9FIRM</name>
<comment type="caution">
    <text evidence="1">The sequence shown here is derived from an EMBL/GenBank/DDBJ whole genome shotgun (WGS) entry which is preliminary data.</text>
</comment>
<dbReference type="InterPro" id="IPR003795">
    <property type="entry name" value="DUF192"/>
</dbReference>
<reference evidence="1 2" key="1">
    <citation type="journal article" date="2014" name="BMC Genomics">
        <title>Comparison of environmental and isolate Sulfobacillus genomes reveals diverse carbon, sulfur, nitrogen, and hydrogen metabolisms.</title>
        <authorList>
            <person name="Justice N.B."/>
            <person name="Norman A."/>
            <person name="Brown C.T."/>
            <person name="Singh A."/>
            <person name="Thomas B.C."/>
            <person name="Banfield J.F."/>
        </authorList>
    </citation>
    <scope>NUCLEOTIDE SEQUENCE [LARGE SCALE GENOMIC DNA]</scope>
    <source>
        <strain evidence="1">AMDSBA4</strain>
    </source>
</reference>
<dbReference type="AlphaFoldDB" id="A0A2T2XID1"/>
<accession>A0A2T2XID1</accession>
<proteinExistence type="predicted"/>
<dbReference type="EMBL" id="PXYW01000011">
    <property type="protein sequence ID" value="PSR34208.1"/>
    <property type="molecule type" value="Genomic_DNA"/>
</dbReference>
<evidence type="ECO:0000313" key="2">
    <source>
        <dbReference type="Proteomes" id="UP000242972"/>
    </source>
</evidence>
<evidence type="ECO:0000313" key="1">
    <source>
        <dbReference type="EMBL" id="PSR34208.1"/>
    </source>
</evidence>
<gene>
    <name evidence="1" type="ORF">C7B46_06575</name>
</gene>
<dbReference type="Proteomes" id="UP000242972">
    <property type="component" value="Unassembled WGS sequence"/>
</dbReference>
<dbReference type="Pfam" id="PF02643">
    <property type="entry name" value="DUF192"/>
    <property type="match status" value="1"/>
</dbReference>
<sequence length="119" mass="13494">MLKTNEKIIAQKTTIAHSFISRFIGLMGRREIHDEAYIFPGTNAIHTFFMRIPIDVIYATRQGEVVKVVHRMEPWRVGPWVRKAWWVVELEADGAVGVKPGTTLEGGPWGSEPTKNTGY</sequence>
<dbReference type="Gene3D" id="2.60.120.1140">
    <property type="entry name" value="Protein of unknown function DUF192"/>
    <property type="match status" value="1"/>
</dbReference>
<dbReference type="InterPro" id="IPR038695">
    <property type="entry name" value="Saro_0823-like_sf"/>
</dbReference>
<organism evidence="1 2">
    <name type="scientific">Sulfobacillus benefaciens</name>
    <dbReference type="NCBI Taxonomy" id="453960"/>
    <lineage>
        <taxon>Bacteria</taxon>
        <taxon>Bacillati</taxon>
        <taxon>Bacillota</taxon>
        <taxon>Clostridia</taxon>
        <taxon>Eubacteriales</taxon>
        <taxon>Clostridiales Family XVII. Incertae Sedis</taxon>
        <taxon>Sulfobacillus</taxon>
    </lineage>
</organism>
<protein>
    <submittedName>
        <fullName evidence="1">DUF192 domain-containing protein</fullName>
    </submittedName>
</protein>